<protein>
    <submittedName>
        <fullName evidence="5">Uncharacterized protein</fullName>
    </submittedName>
</protein>
<evidence type="ECO:0000313" key="6">
    <source>
        <dbReference type="Proteomes" id="UP000218231"/>
    </source>
</evidence>
<dbReference type="PANTHER" id="PTHR19375">
    <property type="entry name" value="HEAT SHOCK PROTEIN 70KDA"/>
    <property type="match status" value="1"/>
</dbReference>
<evidence type="ECO:0000256" key="4">
    <source>
        <dbReference type="RuleBase" id="RU003322"/>
    </source>
</evidence>
<dbReference type="AlphaFoldDB" id="A0A2A2JKM3"/>
<dbReference type="OrthoDB" id="2401965at2759"/>
<organism evidence="5 6">
    <name type="scientific">Diploscapter pachys</name>
    <dbReference type="NCBI Taxonomy" id="2018661"/>
    <lineage>
        <taxon>Eukaryota</taxon>
        <taxon>Metazoa</taxon>
        <taxon>Ecdysozoa</taxon>
        <taxon>Nematoda</taxon>
        <taxon>Chromadorea</taxon>
        <taxon>Rhabditida</taxon>
        <taxon>Rhabditina</taxon>
        <taxon>Rhabditomorpha</taxon>
        <taxon>Rhabditoidea</taxon>
        <taxon>Rhabditidae</taxon>
        <taxon>Diploscapter</taxon>
    </lineage>
</organism>
<dbReference type="InterPro" id="IPR013126">
    <property type="entry name" value="Hsp_70_fam"/>
</dbReference>
<sequence length="624" mass="70054">MSGNPKKSVIGIDLGTTRCCVAIVDGTGKAQAIPNDLGQNTTPSWILYNHGEVKVGSSAINARLTGKNLIYDLKRLIGRQYNDDCVVKDRAGWSFDVVRGNVSDKKGKAMIKITEGPPNRVTDRLIAPEEASGELLKAMKQYAESYFGGQEVTNAVITVPAYFDTRQREATERAAQHAGLTNVRLLSEPTAAAIALAMKRRETNRTILIYDLGGGTFDVSIGRITNQKLEILGISGDTHLGGEDFDELIVKDFIAHFEDKHKISFPNDKAMRRKLKNQCREVKENIMRIGSDLSIDMTFNVDGIEYPLEYKINRAKFNALCEPSFGCTMAIIDDALRNAKMSKDQIDDILLVGGSTRISRIRELINEKFPRAEILQNVNPDEAIAIGAAIYASQLERKDKPPPRPEDANDSSNLYEAAYMTLDICEAIPLSISMELRGGLVKISQVTRTVMDNQPEFRTEIYEGERARTRDNIQIGTILMKNLTPASRGNPHVTDFHIDHNGILHVTHTEKSSNKKKGFTITYDGPKRTATDVAHYVRNAERNREADKQFRKVCNLRRILETYVHNEKMRIAATTKLSADKFNSAQAIIEEYVNWLGKFPEDYEEIKMKFEKFKNSINPIFNLN</sequence>
<keyword evidence="3 4" id="KW-0067">ATP-binding</keyword>
<dbReference type="InterPro" id="IPR018181">
    <property type="entry name" value="Heat_shock_70_CS"/>
</dbReference>
<accession>A0A2A2JKM3</accession>
<dbReference type="InterPro" id="IPR029047">
    <property type="entry name" value="HSP70_peptide-bd_sf"/>
</dbReference>
<dbReference type="SUPFAM" id="SSF100920">
    <property type="entry name" value="Heat shock protein 70kD (HSP70), peptide-binding domain"/>
    <property type="match status" value="1"/>
</dbReference>
<keyword evidence="6" id="KW-1185">Reference proteome</keyword>
<reference evidence="5 6" key="1">
    <citation type="journal article" date="2017" name="Curr. Biol.">
        <title>Genome architecture and evolution of a unichromosomal asexual nematode.</title>
        <authorList>
            <person name="Fradin H."/>
            <person name="Zegar C."/>
            <person name="Gutwein M."/>
            <person name="Lucas J."/>
            <person name="Kovtun M."/>
            <person name="Corcoran D."/>
            <person name="Baugh L.R."/>
            <person name="Kiontke K."/>
            <person name="Gunsalus K."/>
            <person name="Fitch D.H."/>
            <person name="Piano F."/>
        </authorList>
    </citation>
    <scope>NUCLEOTIDE SEQUENCE [LARGE SCALE GENOMIC DNA]</scope>
    <source>
        <strain evidence="5">PF1309</strain>
    </source>
</reference>
<dbReference type="Pfam" id="PF00012">
    <property type="entry name" value="HSP70"/>
    <property type="match status" value="1"/>
</dbReference>
<dbReference type="CDD" id="cd24028">
    <property type="entry name" value="ASKHA_NBD_HSP70_HSPA1-like"/>
    <property type="match status" value="1"/>
</dbReference>
<dbReference type="SUPFAM" id="SSF53067">
    <property type="entry name" value="Actin-like ATPase domain"/>
    <property type="match status" value="2"/>
</dbReference>
<dbReference type="EMBL" id="LIAE01010375">
    <property type="protein sequence ID" value="PAV62316.1"/>
    <property type="molecule type" value="Genomic_DNA"/>
</dbReference>
<proteinExistence type="inferred from homology"/>
<dbReference type="GO" id="GO:0006950">
    <property type="term" value="P:response to stress"/>
    <property type="evidence" value="ECO:0007669"/>
    <property type="project" value="UniProtKB-ARBA"/>
</dbReference>
<evidence type="ECO:0000256" key="1">
    <source>
        <dbReference type="ARBA" id="ARBA00007381"/>
    </source>
</evidence>
<comment type="caution">
    <text evidence="5">The sequence shown here is derived from an EMBL/GenBank/DDBJ whole genome shotgun (WGS) entry which is preliminary data.</text>
</comment>
<dbReference type="GO" id="GO:0005524">
    <property type="term" value="F:ATP binding"/>
    <property type="evidence" value="ECO:0007669"/>
    <property type="project" value="UniProtKB-KW"/>
</dbReference>
<dbReference type="GO" id="GO:0140662">
    <property type="term" value="F:ATP-dependent protein folding chaperone"/>
    <property type="evidence" value="ECO:0007669"/>
    <property type="project" value="InterPro"/>
</dbReference>
<gene>
    <name evidence="5" type="ORF">WR25_12436</name>
</gene>
<evidence type="ECO:0000256" key="3">
    <source>
        <dbReference type="ARBA" id="ARBA00022840"/>
    </source>
</evidence>
<dbReference type="PROSITE" id="PS00297">
    <property type="entry name" value="HSP70_1"/>
    <property type="match status" value="1"/>
</dbReference>
<dbReference type="Gene3D" id="3.30.420.40">
    <property type="match status" value="2"/>
</dbReference>
<dbReference type="Proteomes" id="UP000218231">
    <property type="component" value="Unassembled WGS sequence"/>
</dbReference>
<dbReference type="InterPro" id="IPR029048">
    <property type="entry name" value="HSP70_C_sf"/>
</dbReference>
<evidence type="ECO:0000256" key="2">
    <source>
        <dbReference type="ARBA" id="ARBA00022741"/>
    </source>
</evidence>
<dbReference type="Gene3D" id="3.90.640.10">
    <property type="entry name" value="Actin, Chain A, domain 4"/>
    <property type="match status" value="1"/>
</dbReference>
<evidence type="ECO:0000313" key="5">
    <source>
        <dbReference type="EMBL" id="PAV62316.1"/>
    </source>
</evidence>
<keyword evidence="2 4" id="KW-0547">Nucleotide-binding</keyword>
<dbReference type="STRING" id="2018661.A0A2A2JKM3"/>
<dbReference type="SUPFAM" id="SSF100934">
    <property type="entry name" value="Heat shock protein 70kD (HSP70), C-terminal subdomain"/>
    <property type="match status" value="1"/>
</dbReference>
<dbReference type="Gene3D" id="2.60.34.10">
    <property type="entry name" value="Substrate Binding Domain Of DNAk, Chain A, domain 1"/>
    <property type="match status" value="1"/>
</dbReference>
<dbReference type="InterPro" id="IPR043129">
    <property type="entry name" value="ATPase_NBD"/>
</dbReference>
<dbReference type="PRINTS" id="PR00301">
    <property type="entry name" value="HEATSHOCK70"/>
</dbReference>
<dbReference type="Gene3D" id="1.20.1270.10">
    <property type="match status" value="1"/>
</dbReference>
<dbReference type="FunFam" id="3.90.640.10:FF:000003">
    <property type="entry name" value="Molecular chaperone DnaK"/>
    <property type="match status" value="1"/>
</dbReference>
<comment type="similarity">
    <text evidence="1 4">Belongs to the heat shock protein 70 family.</text>
</comment>
<name>A0A2A2JKM3_9BILA</name>